<gene>
    <name evidence="2" type="ORF">RN001_002286</name>
</gene>
<feature type="coiled-coil region" evidence="1">
    <location>
        <begin position="9"/>
        <end position="36"/>
    </location>
</feature>
<evidence type="ECO:0000313" key="3">
    <source>
        <dbReference type="Proteomes" id="UP001353858"/>
    </source>
</evidence>
<dbReference type="PANTHER" id="PTHR23313:SF0">
    <property type="entry name" value="TESTIS-EXPRESSED PROTEIN 9"/>
    <property type="match status" value="1"/>
</dbReference>
<protein>
    <submittedName>
        <fullName evidence="2">Uncharacterized protein</fullName>
    </submittedName>
</protein>
<feature type="coiled-coil region" evidence="1">
    <location>
        <begin position="111"/>
        <end position="247"/>
    </location>
</feature>
<dbReference type="EMBL" id="JARPUR010000001">
    <property type="protein sequence ID" value="KAK4886015.1"/>
    <property type="molecule type" value="Genomic_DNA"/>
</dbReference>
<evidence type="ECO:0000256" key="1">
    <source>
        <dbReference type="SAM" id="Coils"/>
    </source>
</evidence>
<keyword evidence="3" id="KW-1185">Reference proteome</keyword>
<dbReference type="Proteomes" id="UP001353858">
    <property type="component" value="Unassembled WGS sequence"/>
</dbReference>
<proteinExistence type="predicted"/>
<comment type="caution">
    <text evidence="2">The sequence shown here is derived from an EMBL/GenBank/DDBJ whole genome shotgun (WGS) entry which is preliminary data.</text>
</comment>
<evidence type="ECO:0000313" key="2">
    <source>
        <dbReference type="EMBL" id="KAK4886015.1"/>
    </source>
</evidence>
<name>A0AAN7PD74_9COLE</name>
<accession>A0AAN7PD74</accession>
<organism evidence="2 3">
    <name type="scientific">Aquatica leii</name>
    <dbReference type="NCBI Taxonomy" id="1421715"/>
    <lineage>
        <taxon>Eukaryota</taxon>
        <taxon>Metazoa</taxon>
        <taxon>Ecdysozoa</taxon>
        <taxon>Arthropoda</taxon>
        <taxon>Hexapoda</taxon>
        <taxon>Insecta</taxon>
        <taxon>Pterygota</taxon>
        <taxon>Neoptera</taxon>
        <taxon>Endopterygota</taxon>
        <taxon>Coleoptera</taxon>
        <taxon>Polyphaga</taxon>
        <taxon>Elateriformia</taxon>
        <taxon>Elateroidea</taxon>
        <taxon>Lampyridae</taxon>
        <taxon>Luciolinae</taxon>
        <taxon>Aquatica</taxon>
    </lineage>
</organism>
<sequence>MCSTWIEKEEEYRKLNEELQKRNKMLMEEFEIVLKNQDNFLQESKEAQIASKFEKNSLVQNKIKYFNSNAKENLPNEKIEVFDVPDSVDEMGVKGMARFYRAKIKAMQNGESKLQLELKAKMDEISKLQKENTKLLESKEKWFQAYNINKATINKLENQITGLNSKYQSKESENASLKKDIEQIKKDFKNTNLCITGSEVRLNRALEENEKIKNLLKNANQKEKDLTDDHKKEINELTGVIKQLDKQKCELFSAFKKQMQLIDNLKRQKLHLEALKLNQISENEFIKILDWKIDV</sequence>
<dbReference type="AlphaFoldDB" id="A0AAN7PD74"/>
<keyword evidence="1" id="KW-0175">Coiled coil</keyword>
<reference evidence="3" key="1">
    <citation type="submission" date="2023-01" db="EMBL/GenBank/DDBJ databases">
        <title>Key to firefly adult light organ development and bioluminescence: homeobox transcription factors regulate luciferase expression and transportation to peroxisome.</title>
        <authorList>
            <person name="Fu X."/>
        </authorList>
    </citation>
    <scope>NUCLEOTIDE SEQUENCE [LARGE SCALE GENOMIC DNA]</scope>
</reference>
<dbReference type="PANTHER" id="PTHR23313">
    <property type="entry name" value="TSEC1-RELATED"/>
    <property type="match status" value="1"/>
</dbReference>